<organism evidence="1 2">
    <name type="scientific">Nitrococcus mobilis Nb-231</name>
    <dbReference type="NCBI Taxonomy" id="314278"/>
    <lineage>
        <taxon>Bacteria</taxon>
        <taxon>Pseudomonadati</taxon>
        <taxon>Pseudomonadota</taxon>
        <taxon>Gammaproteobacteria</taxon>
        <taxon>Chromatiales</taxon>
        <taxon>Ectothiorhodospiraceae</taxon>
        <taxon>Nitrococcus</taxon>
    </lineage>
</organism>
<dbReference type="AlphaFoldDB" id="A4BU45"/>
<protein>
    <submittedName>
        <fullName evidence="1">Uncharacterized protein</fullName>
    </submittedName>
</protein>
<sequence length="117" mass="13080">MQGTERQVRWAQEILARHLQLAGSHLPQITAKLERAIIAAEEQRWGAAYERARLAIACAYARRLQEWSAADIIDAQTLLTSPYAIYDAIWTVISKMARADLGIAAVSPAQEDRPTLH</sequence>
<dbReference type="EMBL" id="AAOF01000017">
    <property type="protein sequence ID" value="EAR20719.1"/>
    <property type="molecule type" value="Genomic_DNA"/>
</dbReference>
<reference evidence="1 2" key="1">
    <citation type="submission" date="2006-02" db="EMBL/GenBank/DDBJ databases">
        <authorList>
            <person name="Waterbury J."/>
            <person name="Ferriera S."/>
            <person name="Johnson J."/>
            <person name="Kravitz S."/>
            <person name="Halpern A."/>
            <person name="Remington K."/>
            <person name="Beeson K."/>
            <person name="Tran B."/>
            <person name="Rogers Y.-H."/>
            <person name="Friedman R."/>
            <person name="Venter J.C."/>
        </authorList>
    </citation>
    <scope>NUCLEOTIDE SEQUENCE [LARGE SCALE GENOMIC DNA]</scope>
    <source>
        <strain evidence="1 2">Nb-231</strain>
    </source>
</reference>
<accession>A4BU45</accession>
<evidence type="ECO:0000313" key="1">
    <source>
        <dbReference type="EMBL" id="EAR20719.1"/>
    </source>
</evidence>
<keyword evidence="2" id="KW-1185">Reference proteome</keyword>
<dbReference type="HOGENOM" id="CLU_2082315_0_0_6"/>
<dbReference type="Proteomes" id="UP000003374">
    <property type="component" value="Unassembled WGS sequence"/>
</dbReference>
<gene>
    <name evidence="1" type="ORF">NB231_12551</name>
</gene>
<proteinExistence type="predicted"/>
<comment type="caution">
    <text evidence="1">The sequence shown here is derived from an EMBL/GenBank/DDBJ whole genome shotgun (WGS) entry which is preliminary data.</text>
</comment>
<dbReference type="RefSeq" id="WP_005003114.1">
    <property type="nucleotide sequence ID" value="NZ_CH672427.1"/>
</dbReference>
<evidence type="ECO:0000313" key="2">
    <source>
        <dbReference type="Proteomes" id="UP000003374"/>
    </source>
</evidence>
<name>A4BU45_9GAMM</name>